<keyword evidence="3" id="KW-1185">Reference proteome</keyword>
<accession>A0AA39N6P4</accession>
<gene>
    <name evidence="2" type="ORF">IW261DRAFT_1429412</name>
</gene>
<reference evidence="2" key="1">
    <citation type="submission" date="2023-06" db="EMBL/GenBank/DDBJ databases">
        <authorList>
            <consortium name="Lawrence Berkeley National Laboratory"/>
            <person name="Ahrendt S."/>
            <person name="Sahu N."/>
            <person name="Indic B."/>
            <person name="Wong-Bajracharya J."/>
            <person name="Merenyi Z."/>
            <person name="Ke H.-M."/>
            <person name="Monk M."/>
            <person name="Kocsube S."/>
            <person name="Drula E."/>
            <person name="Lipzen A."/>
            <person name="Balint B."/>
            <person name="Henrissat B."/>
            <person name="Andreopoulos B."/>
            <person name="Martin F.M."/>
            <person name="Harder C.B."/>
            <person name="Rigling D."/>
            <person name="Ford K.L."/>
            <person name="Foster G.D."/>
            <person name="Pangilinan J."/>
            <person name="Papanicolaou A."/>
            <person name="Barry K."/>
            <person name="LaButti K."/>
            <person name="Viragh M."/>
            <person name="Koriabine M."/>
            <person name="Yan M."/>
            <person name="Riley R."/>
            <person name="Champramary S."/>
            <person name="Plett K.L."/>
            <person name="Tsai I.J."/>
            <person name="Slot J."/>
            <person name="Sipos G."/>
            <person name="Plett J."/>
            <person name="Nagy L.G."/>
            <person name="Grigoriev I.V."/>
        </authorList>
    </citation>
    <scope>NUCLEOTIDE SEQUENCE</scope>
    <source>
        <strain evidence="2">ICMP 16352</strain>
    </source>
</reference>
<evidence type="ECO:0000313" key="2">
    <source>
        <dbReference type="EMBL" id="KAK0459887.1"/>
    </source>
</evidence>
<evidence type="ECO:0000256" key="1">
    <source>
        <dbReference type="SAM" id="Phobius"/>
    </source>
</evidence>
<dbReference type="EMBL" id="JAUEPR010000204">
    <property type="protein sequence ID" value="KAK0459887.1"/>
    <property type="molecule type" value="Genomic_DNA"/>
</dbReference>
<evidence type="ECO:0000313" key="3">
    <source>
        <dbReference type="Proteomes" id="UP001175227"/>
    </source>
</evidence>
<dbReference type="CDD" id="cd12087">
    <property type="entry name" value="TM_EGFR-like"/>
    <property type="match status" value="1"/>
</dbReference>
<sequence>MVSYSNSSYDDRLAVFKKAGSWKFADYNISNVNQIGMLSWTVNLTANVTFTFPSKANAFYYYGLCHCCGALYAICVDCDPQNPNFDIIDAVNSSDDGKNPPVILYSKTFDQLGIHKIILKNQPDPRGNSQLMLDRFELQVEDDSVTSATESLTLMSGTSSSPSISVTQSTTAVVSQSVGTSSSAHYTSIGAIVGGVVGAIMVISLCLIIWFLKQRQNRTQPGHTDMNTNSYTSCHQHSPFMISHSNTPIPTAYTVMEATSHCMPKVVRSASVAAGSTIPNASLGDAHPSSSCMAYGESRPQWENDVGWIDTASGDTNGNNNASLLPRYEYIVSGGHLDGEQLTTGGMPIHRLPTPEVQRHLPWESGLA</sequence>
<protein>
    <recommendedName>
        <fullName evidence="4">Mid2 domain-containing protein</fullName>
    </recommendedName>
</protein>
<dbReference type="Proteomes" id="UP001175227">
    <property type="component" value="Unassembled WGS sequence"/>
</dbReference>
<comment type="caution">
    <text evidence="2">The sequence shown here is derived from an EMBL/GenBank/DDBJ whole genome shotgun (WGS) entry which is preliminary data.</text>
</comment>
<keyword evidence="1" id="KW-1133">Transmembrane helix</keyword>
<proteinExistence type="predicted"/>
<keyword evidence="1" id="KW-0472">Membrane</keyword>
<dbReference type="AlphaFoldDB" id="A0AA39N6P4"/>
<feature type="transmembrane region" description="Helical" evidence="1">
    <location>
        <begin position="189"/>
        <end position="212"/>
    </location>
</feature>
<organism evidence="2 3">
    <name type="scientific">Armillaria novae-zelandiae</name>
    <dbReference type="NCBI Taxonomy" id="153914"/>
    <lineage>
        <taxon>Eukaryota</taxon>
        <taxon>Fungi</taxon>
        <taxon>Dikarya</taxon>
        <taxon>Basidiomycota</taxon>
        <taxon>Agaricomycotina</taxon>
        <taxon>Agaricomycetes</taxon>
        <taxon>Agaricomycetidae</taxon>
        <taxon>Agaricales</taxon>
        <taxon>Marasmiineae</taxon>
        <taxon>Physalacriaceae</taxon>
        <taxon>Armillaria</taxon>
    </lineage>
</organism>
<evidence type="ECO:0008006" key="4">
    <source>
        <dbReference type="Google" id="ProtNLM"/>
    </source>
</evidence>
<name>A0AA39N6P4_9AGAR</name>
<keyword evidence="1" id="KW-0812">Transmembrane</keyword>